<reference evidence="5" key="1">
    <citation type="journal article" date="2019" name="Int. J. Syst. Evol. Microbiol.">
        <title>The Global Catalogue of Microorganisms (GCM) 10K type strain sequencing project: providing services to taxonomists for standard genome sequencing and annotation.</title>
        <authorList>
            <consortium name="The Broad Institute Genomics Platform"/>
            <consortium name="The Broad Institute Genome Sequencing Center for Infectious Disease"/>
            <person name="Wu L."/>
            <person name="Ma J."/>
        </authorList>
    </citation>
    <scope>NUCLEOTIDE SEQUENCE [LARGE SCALE GENOMIC DNA]</scope>
    <source>
        <strain evidence="5">JCM 16961</strain>
    </source>
</reference>
<feature type="transmembrane region" description="Helical" evidence="2">
    <location>
        <begin position="28"/>
        <end position="46"/>
    </location>
</feature>
<evidence type="ECO:0000259" key="3">
    <source>
        <dbReference type="Pfam" id="PF13845"/>
    </source>
</evidence>
<gene>
    <name evidence="4" type="ORF">GCM10022377_16650</name>
</gene>
<keyword evidence="5" id="KW-1185">Reference proteome</keyword>
<feature type="domain" description="Septum formation-related" evidence="3">
    <location>
        <begin position="76"/>
        <end position="171"/>
    </location>
</feature>
<feature type="compositionally biased region" description="Polar residues" evidence="1">
    <location>
        <begin position="1"/>
        <end position="11"/>
    </location>
</feature>
<keyword evidence="2" id="KW-1133">Transmembrane helix</keyword>
<comment type="caution">
    <text evidence="4">The sequence shown here is derived from an EMBL/GenBank/DDBJ whole genome shotgun (WGS) entry which is preliminary data.</text>
</comment>
<name>A0ABP7DCD0_9MICC</name>
<keyword evidence="2" id="KW-0812">Transmembrane</keyword>
<feature type="region of interest" description="Disordered" evidence="1">
    <location>
        <begin position="1"/>
        <end position="24"/>
    </location>
</feature>
<dbReference type="InterPro" id="IPR026004">
    <property type="entry name" value="Septum_form"/>
</dbReference>
<accession>A0ABP7DCD0</accession>
<keyword evidence="2" id="KW-0472">Membrane</keyword>
<evidence type="ECO:0000313" key="4">
    <source>
        <dbReference type="EMBL" id="GAA3703643.1"/>
    </source>
</evidence>
<protein>
    <recommendedName>
        <fullName evidence="3">Septum formation-related domain-containing protein</fullName>
    </recommendedName>
</protein>
<dbReference type="EMBL" id="BAABCJ010000002">
    <property type="protein sequence ID" value="GAA3703643.1"/>
    <property type="molecule type" value="Genomic_DNA"/>
</dbReference>
<dbReference type="RefSeq" id="WP_344882778.1">
    <property type="nucleotide sequence ID" value="NZ_BAABCJ010000002.1"/>
</dbReference>
<evidence type="ECO:0000256" key="2">
    <source>
        <dbReference type="SAM" id="Phobius"/>
    </source>
</evidence>
<proteinExistence type="predicted"/>
<organism evidence="4 5">
    <name type="scientific">Zhihengliuella alba</name>
    <dbReference type="NCBI Taxonomy" id="547018"/>
    <lineage>
        <taxon>Bacteria</taxon>
        <taxon>Bacillati</taxon>
        <taxon>Actinomycetota</taxon>
        <taxon>Actinomycetes</taxon>
        <taxon>Micrococcales</taxon>
        <taxon>Micrococcaceae</taxon>
        <taxon>Zhihengliuella</taxon>
    </lineage>
</organism>
<sequence length="191" mass="20254">MEPSESPQTSPYQPPRPAETETKRPSRVWLVVGALAVVLLVVYAVFRLGGTAPEESSAPVVRNDDPGIDGIIAADAPASAFEVGDCLTGFDSPLEEATIVTCQTPHNAQFIGTATLEDVPYPGEAGTTERAAEACKAIKLETDVLMAHQWSYQFSQPSSGSWEAGDRDVACFLSLTSEDDRATDSVLPPAS</sequence>
<evidence type="ECO:0000313" key="5">
    <source>
        <dbReference type="Proteomes" id="UP001501536"/>
    </source>
</evidence>
<dbReference type="Pfam" id="PF13845">
    <property type="entry name" value="Septum_form"/>
    <property type="match status" value="1"/>
</dbReference>
<dbReference type="Proteomes" id="UP001501536">
    <property type="component" value="Unassembled WGS sequence"/>
</dbReference>
<evidence type="ECO:0000256" key="1">
    <source>
        <dbReference type="SAM" id="MobiDB-lite"/>
    </source>
</evidence>